<proteinExistence type="predicted"/>
<accession>A0A3S4IMD7</accession>
<dbReference type="AlphaFoldDB" id="A0A3S4IMD7"/>
<gene>
    <name evidence="1" type="ORF">NCTC6754_06986</name>
</gene>
<protein>
    <submittedName>
        <fullName evidence="1">UPF0142 protein</fullName>
    </submittedName>
</protein>
<evidence type="ECO:0000313" key="1">
    <source>
        <dbReference type="EMBL" id="VEB61504.1"/>
    </source>
</evidence>
<organism evidence="1 2">
    <name type="scientific">Salmonella enterica I</name>
    <dbReference type="NCBI Taxonomy" id="59201"/>
    <lineage>
        <taxon>Bacteria</taxon>
        <taxon>Pseudomonadati</taxon>
        <taxon>Pseudomonadota</taxon>
        <taxon>Gammaproteobacteria</taxon>
        <taxon>Enterobacterales</taxon>
        <taxon>Enterobacteriaceae</taxon>
        <taxon>Salmonella</taxon>
    </lineage>
</organism>
<sequence>MPVCRAFYDPEHELTGSQLIDLQSGNEARGVCGLPFYPSVR</sequence>
<dbReference type="EMBL" id="LR134190">
    <property type="protein sequence ID" value="VEB61504.1"/>
    <property type="molecule type" value="Genomic_DNA"/>
</dbReference>
<name>A0A3S4IMD7_SALET</name>
<dbReference type="Proteomes" id="UP000269208">
    <property type="component" value="Chromosome"/>
</dbReference>
<evidence type="ECO:0000313" key="2">
    <source>
        <dbReference type="Proteomes" id="UP000269208"/>
    </source>
</evidence>
<reference evidence="1 2" key="1">
    <citation type="submission" date="2018-12" db="EMBL/GenBank/DDBJ databases">
        <authorList>
            <consortium name="Pathogen Informatics"/>
        </authorList>
    </citation>
    <scope>NUCLEOTIDE SEQUENCE [LARGE SCALE GENOMIC DNA]</scope>
    <source>
        <strain evidence="1 2">NCTC6754</strain>
    </source>
</reference>